<organism evidence="7 8">
    <name type="scientific">Nesterenkonia sandarakina</name>
    <dbReference type="NCBI Taxonomy" id="272918"/>
    <lineage>
        <taxon>Bacteria</taxon>
        <taxon>Bacillati</taxon>
        <taxon>Actinomycetota</taxon>
        <taxon>Actinomycetes</taxon>
        <taxon>Micrococcales</taxon>
        <taxon>Micrococcaceae</taxon>
        <taxon>Nesterenkonia</taxon>
    </lineage>
</organism>
<keyword evidence="7" id="KW-0346">Stress response</keyword>
<comment type="similarity">
    <text evidence="1">Belongs to the HSP15 family.</text>
</comment>
<dbReference type="PIRSF" id="PIRSF016821">
    <property type="entry name" value="HSP15"/>
    <property type="match status" value="1"/>
</dbReference>
<dbReference type="Proteomes" id="UP000238217">
    <property type="component" value="Unassembled WGS sequence"/>
</dbReference>
<feature type="compositionally biased region" description="Basic and acidic residues" evidence="5">
    <location>
        <begin position="88"/>
        <end position="111"/>
    </location>
</feature>
<evidence type="ECO:0000313" key="8">
    <source>
        <dbReference type="Proteomes" id="UP000238217"/>
    </source>
</evidence>
<reference evidence="7 8" key="1">
    <citation type="submission" date="2018-03" db="EMBL/GenBank/DDBJ databases">
        <title>Comparative analysis of microorganisms from saline springs in Andes Mountain Range, Colombia.</title>
        <authorList>
            <person name="Rubin E."/>
        </authorList>
    </citation>
    <scope>NUCLEOTIDE SEQUENCE [LARGE SCALE GENOMIC DNA]</scope>
    <source>
        <strain evidence="7 8">CG 35</strain>
    </source>
</reference>
<dbReference type="GO" id="GO:0034605">
    <property type="term" value="P:cellular response to heat"/>
    <property type="evidence" value="ECO:0007669"/>
    <property type="project" value="InterPro"/>
</dbReference>
<dbReference type="GO" id="GO:0003677">
    <property type="term" value="F:DNA binding"/>
    <property type="evidence" value="ECO:0007669"/>
    <property type="project" value="UniProtKB-KW"/>
</dbReference>
<sequence>MTEIAPSGPTGPVRIDAWLWSVRLFKTRSAATTACRAGHITIDGNPAKASLRITPGTRIHVRRPGHELILDVVHTLSKRVGPPVAQKAYRDHSPERIRPRDVGLPVRERGSGRPTKRERRKLEELRGQLPG</sequence>
<keyword evidence="8" id="KW-1185">Reference proteome</keyword>
<dbReference type="SMART" id="SM00363">
    <property type="entry name" value="S4"/>
    <property type="match status" value="1"/>
</dbReference>
<keyword evidence="2 4" id="KW-0694">RNA-binding</keyword>
<dbReference type="RefSeq" id="WP_106122488.1">
    <property type="nucleotide sequence ID" value="NZ_PVTY01000005.1"/>
</dbReference>
<protein>
    <submittedName>
        <fullName evidence="7">Heat shock protein Hsp15</fullName>
    </submittedName>
</protein>
<name>A0A2T0YQM4_9MICC</name>
<dbReference type="EMBL" id="PVTY01000005">
    <property type="protein sequence ID" value="PRZ17603.1"/>
    <property type="molecule type" value="Genomic_DNA"/>
</dbReference>
<accession>A0A2T0YQM4</accession>
<dbReference type="InterPro" id="IPR025708">
    <property type="entry name" value="HSP15"/>
</dbReference>
<dbReference type="OrthoDB" id="9797176at2"/>
<dbReference type="GO" id="GO:0043023">
    <property type="term" value="F:ribosomal large subunit binding"/>
    <property type="evidence" value="ECO:0007669"/>
    <property type="project" value="InterPro"/>
</dbReference>
<dbReference type="GO" id="GO:0003727">
    <property type="term" value="F:single-stranded RNA binding"/>
    <property type="evidence" value="ECO:0007669"/>
    <property type="project" value="InterPro"/>
</dbReference>
<evidence type="ECO:0000256" key="4">
    <source>
        <dbReference type="PROSITE-ProRule" id="PRU00182"/>
    </source>
</evidence>
<evidence type="ECO:0000256" key="2">
    <source>
        <dbReference type="ARBA" id="ARBA00022884"/>
    </source>
</evidence>
<feature type="compositionally biased region" description="Basic and acidic residues" evidence="5">
    <location>
        <begin position="120"/>
        <end position="131"/>
    </location>
</feature>
<keyword evidence="3" id="KW-0238">DNA-binding</keyword>
<evidence type="ECO:0000259" key="6">
    <source>
        <dbReference type="SMART" id="SM00363"/>
    </source>
</evidence>
<dbReference type="Gene3D" id="3.10.290.10">
    <property type="entry name" value="RNA-binding S4 domain"/>
    <property type="match status" value="1"/>
</dbReference>
<evidence type="ECO:0000256" key="3">
    <source>
        <dbReference type="ARBA" id="ARBA00023125"/>
    </source>
</evidence>
<gene>
    <name evidence="7" type="ORF">BCL67_105149</name>
</gene>
<dbReference type="CDD" id="cd00165">
    <property type="entry name" value="S4"/>
    <property type="match status" value="1"/>
</dbReference>
<evidence type="ECO:0000256" key="1">
    <source>
        <dbReference type="ARBA" id="ARBA00008396"/>
    </source>
</evidence>
<dbReference type="AlphaFoldDB" id="A0A2T0YQM4"/>
<evidence type="ECO:0000256" key="5">
    <source>
        <dbReference type="SAM" id="MobiDB-lite"/>
    </source>
</evidence>
<proteinExistence type="inferred from homology"/>
<dbReference type="Pfam" id="PF01479">
    <property type="entry name" value="S4"/>
    <property type="match status" value="1"/>
</dbReference>
<dbReference type="InterPro" id="IPR036986">
    <property type="entry name" value="S4_RNA-bd_sf"/>
</dbReference>
<dbReference type="SUPFAM" id="SSF55174">
    <property type="entry name" value="Alpha-L RNA-binding motif"/>
    <property type="match status" value="1"/>
</dbReference>
<feature type="domain" description="RNA-binding S4" evidence="6">
    <location>
        <begin position="13"/>
        <end position="74"/>
    </location>
</feature>
<dbReference type="PROSITE" id="PS50889">
    <property type="entry name" value="S4"/>
    <property type="match status" value="1"/>
</dbReference>
<dbReference type="InterPro" id="IPR002942">
    <property type="entry name" value="S4_RNA-bd"/>
</dbReference>
<evidence type="ECO:0000313" key="7">
    <source>
        <dbReference type="EMBL" id="PRZ17603.1"/>
    </source>
</evidence>
<feature type="region of interest" description="Disordered" evidence="5">
    <location>
        <begin position="83"/>
        <end position="131"/>
    </location>
</feature>
<comment type="caution">
    <text evidence="7">The sequence shown here is derived from an EMBL/GenBank/DDBJ whole genome shotgun (WGS) entry which is preliminary data.</text>
</comment>